<name>A0A5B8UUU7_9SPHI</name>
<dbReference type="EMBL" id="CP042436">
    <property type="protein sequence ID" value="QEC62692.1"/>
    <property type="molecule type" value="Genomic_DNA"/>
</dbReference>
<dbReference type="OrthoDB" id="799236at2"/>
<proteinExistence type="predicted"/>
<keyword evidence="1" id="KW-0472">Membrane</keyword>
<accession>A0A5B8UUU7</accession>
<keyword evidence="1" id="KW-0812">Transmembrane</keyword>
<keyword evidence="3" id="KW-1185">Reference proteome</keyword>
<dbReference type="Proteomes" id="UP000321479">
    <property type="component" value="Chromosome"/>
</dbReference>
<keyword evidence="1" id="KW-1133">Transmembrane helix</keyword>
<feature type="transmembrane region" description="Helical" evidence="1">
    <location>
        <begin position="43"/>
        <end position="65"/>
    </location>
</feature>
<organism evidence="2 3">
    <name type="scientific">Mucilaginibacter ginsenosidivorans</name>
    <dbReference type="NCBI Taxonomy" id="398053"/>
    <lineage>
        <taxon>Bacteria</taxon>
        <taxon>Pseudomonadati</taxon>
        <taxon>Bacteroidota</taxon>
        <taxon>Sphingobacteriia</taxon>
        <taxon>Sphingobacteriales</taxon>
        <taxon>Sphingobacteriaceae</taxon>
        <taxon>Mucilaginibacter</taxon>
    </lineage>
</organism>
<sequence>MKHSHFLYSLKIWLSSAVIAPVLFFVSQLFTNPRQCDLSEIGIYPFLLVIELIFSFVTWLVFWAFIETVAWATKDNLLRKCLISFIGIALTIGTFSVFSMIESYSLLDFPFVMMLANALLIALGTWYFNVEPKINSETLPDSTLSINSNEN</sequence>
<dbReference type="AlphaFoldDB" id="A0A5B8UUU7"/>
<feature type="transmembrane region" description="Helical" evidence="1">
    <location>
        <begin position="12"/>
        <end position="31"/>
    </location>
</feature>
<feature type="transmembrane region" description="Helical" evidence="1">
    <location>
        <begin position="107"/>
        <end position="128"/>
    </location>
</feature>
<evidence type="ECO:0000313" key="2">
    <source>
        <dbReference type="EMBL" id="QEC62692.1"/>
    </source>
</evidence>
<gene>
    <name evidence="2" type="ORF">FRZ54_08865</name>
</gene>
<feature type="transmembrane region" description="Helical" evidence="1">
    <location>
        <begin position="77"/>
        <end position="101"/>
    </location>
</feature>
<evidence type="ECO:0000313" key="3">
    <source>
        <dbReference type="Proteomes" id="UP000321479"/>
    </source>
</evidence>
<dbReference type="KEGG" id="mgin:FRZ54_08865"/>
<reference evidence="2 3" key="1">
    <citation type="journal article" date="2017" name="Curr. Microbiol.">
        <title>Mucilaginibacter ginsenosidivorans sp. nov., Isolated from Soil of Ginseng Field.</title>
        <authorList>
            <person name="Kim M.M."/>
            <person name="Siddiqi M.Z."/>
            <person name="Im W.T."/>
        </authorList>
    </citation>
    <scope>NUCLEOTIDE SEQUENCE [LARGE SCALE GENOMIC DNA]</scope>
    <source>
        <strain evidence="2 3">Gsoil 3017</strain>
    </source>
</reference>
<dbReference type="RefSeq" id="WP_147031269.1">
    <property type="nucleotide sequence ID" value="NZ_CP042436.1"/>
</dbReference>
<protein>
    <submittedName>
        <fullName evidence="2">Uncharacterized protein</fullName>
    </submittedName>
</protein>
<evidence type="ECO:0000256" key="1">
    <source>
        <dbReference type="SAM" id="Phobius"/>
    </source>
</evidence>